<keyword evidence="3" id="KW-0479">Metal-binding</keyword>
<evidence type="ECO:0000256" key="6">
    <source>
        <dbReference type="SAM" id="SignalP"/>
    </source>
</evidence>
<dbReference type="KEGG" id="ehx:EMIHUDRAFT_195025"/>
<keyword evidence="8" id="KW-1185">Reference proteome</keyword>
<evidence type="ECO:0000256" key="2">
    <source>
        <dbReference type="ARBA" id="ARBA00012175"/>
    </source>
</evidence>
<dbReference type="Gene3D" id="3.90.45.10">
    <property type="entry name" value="Peptide deformylase"/>
    <property type="match status" value="1"/>
</dbReference>
<feature type="transmembrane region" description="Helical" evidence="5">
    <location>
        <begin position="366"/>
        <end position="385"/>
    </location>
</feature>
<dbReference type="SUPFAM" id="SSF56420">
    <property type="entry name" value="Peptide deformylase"/>
    <property type="match status" value="1"/>
</dbReference>
<keyword evidence="5" id="KW-0812">Transmembrane</keyword>
<dbReference type="HAMAP" id="MF_00163">
    <property type="entry name" value="Pep_deformylase"/>
    <property type="match status" value="1"/>
</dbReference>
<dbReference type="PANTHER" id="PTHR10458">
    <property type="entry name" value="PEPTIDE DEFORMYLASE"/>
    <property type="match status" value="1"/>
</dbReference>
<feature type="chain" id="PRO_5044221424" description="Peptide deformylase" evidence="6">
    <location>
        <begin position="19"/>
        <end position="396"/>
    </location>
</feature>
<evidence type="ECO:0000256" key="5">
    <source>
        <dbReference type="SAM" id="Phobius"/>
    </source>
</evidence>
<keyword evidence="3" id="KW-0648">Protein biosynthesis</keyword>
<dbReference type="Pfam" id="PF01327">
    <property type="entry name" value="Pep_deformylase"/>
    <property type="match status" value="1"/>
</dbReference>
<comment type="similarity">
    <text evidence="1 3">Belongs to the polypeptide deformylase family.</text>
</comment>
<dbReference type="EnsemblProtists" id="EOD22707">
    <property type="protein sequence ID" value="EOD22707"/>
    <property type="gene ID" value="EMIHUDRAFT_195025"/>
</dbReference>
<evidence type="ECO:0000256" key="4">
    <source>
        <dbReference type="SAM" id="MobiDB-lite"/>
    </source>
</evidence>
<evidence type="ECO:0000256" key="3">
    <source>
        <dbReference type="RuleBase" id="RU362111"/>
    </source>
</evidence>
<dbReference type="InterPro" id="IPR023635">
    <property type="entry name" value="Peptide_deformylase"/>
</dbReference>
<dbReference type="AlphaFoldDB" id="A0A0D3JGS2"/>
<keyword evidence="5" id="KW-0472">Membrane</keyword>
<dbReference type="RefSeq" id="XP_005775136.1">
    <property type="nucleotide sequence ID" value="XM_005775079.1"/>
</dbReference>
<dbReference type="GO" id="GO:0006412">
    <property type="term" value="P:translation"/>
    <property type="evidence" value="ECO:0007669"/>
    <property type="project" value="UniProtKB-KW"/>
</dbReference>
<evidence type="ECO:0000256" key="1">
    <source>
        <dbReference type="ARBA" id="ARBA00010759"/>
    </source>
</evidence>
<dbReference type="PRINTS" id="PR01576">
    <property type="entry name" value="PDEFORMYLASE"/>
</dbReference>
<dbReference type="InterPro" id="IPR036821">
    <property type="entry name" value="Peptide_deformylase_sf"/>
</dbReference>
<reference evidence="7" key="2">
    <citation type="submission" date="2024-10" db="UniProtKB">
        <authorList>
            <consortium name="EnsemblProtists"/>
        </authorList>
    </citation>
    <scope>IDENTIFICATION</scope>
</reference>
<dbReference type="Proteomes" id="UP000013827">
    <property type="component" value="Unassembled WGS sequence"/>
</dbReference>
<dbReference type="GO" id="GO:0042586">
    <property type="term" value="F:peptide deformylase activity"/>
    <property type="evidence" value="ECO:0007669"/>
    <property type="project" value="UniProtKB-EC"/>
</dbReference>
<comment type="function">
    <text evidence="3">Removes the formyl group from the N-terminal Met of newly synthesized proteins.</text>
</comment>
<organism evidence="7 8">
    <name type="scientific">Emiliania huxleyi (strain CCMP1516)</name>
    <dbReference type="NCBI Taxonomy" id="280463"/>
    <lineage>
        <taxon>Eukaryota</taxon>
        <taxon>Haptista</taxon>
        <taxon>Haptophyta</taxon>
        <taxon>Prymnesiophyceae</taxon>
        <taxon>Isochrysidales</taxon>
        <taxon>Noelaerhabdaceae</taxon>
        <taxon>Emiliania</taxon>
    </lineage>
</organism>
<dbReference type="PaxDb" id="2903-EOD22707"/>
<dbReference type="GeneID" id="17268236"/>
<keyword evidence="6" id="KW-0732">Signal</keyword>
<feature type="region of interest" description="Disordered" evidence="4">
    <location>
        <begin position="280"/>
        <end position="311"/>
    </location>
</feature>
<feature type="signal peptide" evidence="6">
    <location>
        <begin position="1"/>
        <end position="18"/>
    </location>
</feature>
<reference evidence="8" key="1">
    <citation type="journal article" date="2013" name="Nature">
        <title>Pan genome of the phytoplankton Emiliania underpins its global distribution.</title>
        <authorList>
            <person name="Read B.A."/>
            <person name="Kegel J."/>
            <person name="Klute M.J."/>
            <person name="Kuo A."/>
            <person name="Lefebvre S.C."/>
            <person name="Maumus F."/>
            <person name="Mayer C."/>
            <person name="Miller J."/>
            <person name="Monier A."/>
            <person name="Salamov A."/>
            <person name="Young J."/>
            <person name="Aguilar M."/>
            <person name="Claverie J.M."/>
            <person name="Frickenhaus S."/>
            <person name="Gonzalez K."/>
            <person name="Herman E.K."/>
            <person name="Lin Y.C."/>
            <person name="Napier J."/>
            <person name="Ogata H."/>
            <person name="Sarno A.F."/>
            <person name="Shmutz J."/>
            <person name="Schroeder D."/>
            <person name="de Vargas C."/>
            <person name="Verret F."/>
            <person name="von Dassow P."/>
            <person name="Valentin K."/>
            <person name="Van de Peer Y."/>
            <person name="Wheeler G."/>
            <person name="Dacks J.B."/>
            <person name="Delwiche C.F."/>
            <person name="Dyhrman S.T."/>
            <person name="Glockner G."/>
            <person name="John U."/>
            <person name="Richards T."/>
            <person name="Worden A.Z."/>
            <person name="Zhang X."/>
            <person name="Grigoriev I.V."/>
            <person name="Allen A.E."/>
            <person name="Bidle K."/>
            <person name="Borodovsky M."/>
            <person name="Bowler C."/>
            <person name="Brownlee C."/>
            <person name="Cock J.M."/>
            <person name="Elias M."/>
            <person name="Gladyshev V.N."/>
            <person name="Groth M."/>
            <person name="Guda C."/>
            <person name="Hadaegh A."/>
            <person name="Iglesias-Rodriguez M.D."/>
            <person name="Jenkins J."/>
            <person name="Jones B.M."/>
            <person name="Lawson T."/>
            <person name="Leese F."/>
            <person name="Lindquist E."/>
            <person name="Lobanov A."/>
            <person name="Lomsadze A."/>
            <person name="Malik S.B."/>
            <person name="Marsh M.E."/>
            <person name="Mackinder L."/>
            <person name="Mock T."/>
            <person name="Mueller-Roeber B."/>
            <person name="Pagarete A."/>
            <person name="Parker M."/>
            <person name="Probert I."/>
            <person name="Quesneville H."/>
            <person name="Raines C."/>
            <person name="Rensing S.A."/>
            <person name="Riano-Pachon D.M."/>
            <person name="Richier S."/>
            <person name="Rokitta S."/>
            <person name="Shiraiwa Y."/>
            <person name="Soanes D.M."/>
            <person name="van der Giezen M."/>
            <person name="Wahlund T.M."/>
            <person name="Williams B."/>
            <person name="Wilson W."/>
            <person name="Wolfe G."/>
            <person name="Wurch L.L."/>
        </authorList>
    </citation>
    <scope>NUCLEOTIDE SEQUENCE</scope>
</reference>
<protein>
    <recommendedName>
        <fullName evidence="2 3">Peptide deformylase</fullName>
        <ecNumber evidence="2 3">3.5.1.88</ecNumber>
    </recommendedName>
</protein>
<dbReference type="GO" id="GO:0046872">
    <property type="term" value="F:metal ion binding"/>
    <property type="evidence" value="ECO:0007669"/>
    <property type="project" value="UniProtKB-KW"/>
</dbReference>
<keyword evidence="3" id="KW-0378">Hydrolase</keyword>
<proteinExistence type="inferred from homology"/>
<dbReference type="EC" id="3.5.1.88" evidence="2 3"/>
<dbReference type="STRING" id="2903.R1CJD2"/>
<dbReference type="eggNOG" id="KOG3137">
    <property type="taxonomic scope" value="Eukaryota"/>
</dbReference>
<comment type="catalytic activity">
    <reaction evidence="3">
        <text>N-terminal N-formyl-L-methionyl-[peptide] + H2O = N-terminal L-methionyl-[peptide] + formate</text>
        <dbReference type="Rhea" id="RHEA:24420"/>
        <dbReference type="Rhea" id="RHEA-COMP:10639"/>
        <dbReference type="Rhea" id="RHEA-COMP:10640"/>
        <dbReference type="ChEBI" id="CHEBI:15377"/>
        <dbReference type="ChEBI" id="CHEBI:15740"/>
        <dbReference type="ChEBI" id="CHEBI:49298"/>
        <dbReference type="ChEBI" id="CHEBI:64731"/>
        <dbReference type="EC" id="3.5.1.88"/>
    </reaction>
</comment>
<evidence type="ECO:0000313" key="8">
    <source>
        <dbReference type="Proteomes" id="UP000013827"/>
    </source>
</evidence>
<evidence type="ECO:0000313" key="7">
    <source>
        <dbReference type="EnsemblProtists" id="EOD22707"/>
    </source>
</evidence>
<keyword evidence="5" id="KW-1133">Transmembrane helix</keyword>
<sequence length="396" mass="41696">MLLLLALTSSVTRRAIIAAPVSAAAAGQVSGSASATQQSSAAPPPAALLRSVSEAARAGTLGPMAMWPDPVLRHVAAPVDDFGPVEQFSQMLVDGMESTAIAATQYHVNAQIIALRGASSPLPGPLVLVNPRVLARSPEEQMRPWREVCLVLPPGLEVDLLRDAWVTVESADSAGRRSTRTLRGEPARAFQHEYDHLRGVLIVDHADLADLPAESELLAQRTAAADAGGTVIGCSFWLGYPAPLYYEDVLDVAARLGEGCPALTPGRLLRRAEFETALAASRPRGAQLRGRDGSPLPSLTRGTGRGSQQPPSALAVDAAWTALSGGSSYVSPEEVARQLGRWRPEPAVFVLDEFERSLLAGRAGVASGYLILFGMQALALALFVVQPLWEAAVGAT</sequence>
<accession>A0A0D3JGS2</accession>
<name>A0A0D3JGS2_EMIH1</name>
<dbReference type="HOGENOM" id="CLU_697242_0_0_1"/>
<dbReference type="PANTHER" id="PTHR10458:SF22">
    <property type="entry name" value="PEPTIDE DEFORMYLASE"/>
    <property type="match status" value="1"/>
</dbReference>